<keyword evidence="3" id="KW-1185">Reference proteome</keyword>
<keyword evidence="2" id="KW-0808">Transferase</keyword>
<accession>A0A4V3FT30</accession>
<dbReference type="EMBL" id="SOCP01000007">
    <property type="protein sequence ID" value="TDV49731.1"/>
    <property type="molecule type" value="Genomic_DNA"/>
</dbReference>
<name>A0A4V3FT30_9PSEU</name>
<dbReference type="InterPro" id="IPR010610">
    <property type="entry name" value="EryCIII-like_C"/>
</dbReference>
<evidence type="ECO:0000259" key="1">
    <source>
        <dbReference type="Pfam" id="PF06722"/>
    </source>
</evidence>
<sequence>MSRFLFVALPLSGHLNPMLAIGQMLVHSGHEVAWCGQESVLRPLVGPDVTVHPTGTRLHRRPADTGMAGLAALWDGYLVPFTRFTLDPVDAAVRSYRPDVVVAEQYALAAGLVAHRRGVPWATVCTGALELAPPPELTGFADLVADRVATVVAMAGISDGESFDPRFSPHLVLALTSAALTGGAPLPERCVLTGAVLGDRLNAPDFPWQAWDPGRRHVLVTVGTLVGHLVGDFYQRMAAALAPMAEEVQAVFVTSGVAGTSFPDNVIAADLVPMLDLLPRLDAVVSHAGGVVHEALAYGLPLVVAPVRAEQVAVARQVADAGAGIEVSMLQASPDQLAAAVRAVLDEPAYRHSAGRIAGEFAAAGGARAAAAELAALASRVDAVEVSR</sequence>
<dbReference type="PANTHER" id="PTHR21015">
    <property type="entry name" value="UDP-N-ACETYLGLUCOSAMINE--N-ACETYLMURAMYL-(PENTAPEPTIDE) PYROPHOSPHORYL-UNDECAPRENOL N-ACETYLGLUCOSAMINE TRANSFERASE 1"/>
    <property type="match status" value="1"/>
</dbReference>
<dbReference type="Proteomes" id="UP000294927">
    <property type="component" value="Unassembled WGS sequence"/>
</dbReference>
<feature type="domain" description="Erythromycin biosynthesis protein CIII-like C-terminal" evidence="1">
    <location>
        <begin position="257"/>
        <end position="366"/>
    </location>
</feature>
<dbReference type="Pfam" id="PF06722">
    <property type="entry name" value="EryCIII-like_C"/>
    <property type="match status" value="1"/>
</dbReference>
<proteinExistence type="predicted"/>
<dbReference type="InterPro" id="IPR002213">
    <property type="entry name" value="UDP_glucos_trans"/>
</dbReference>
<dbReference type="Gene3D" id="3.40.50.2000">
    <property type="entry name" value="Glycogen Phosphorylase B"/>
    <property type="match status" value="2"/>
</dbReference>
<organism evidence="2 3">
    <name type="scientific">Actinophytocola oryzae</name>
    <dbReference type="NCBI Taxonomy" id="502181"/>
    <lineage>
        <taxon>Bacteria</taxon>
        <taxon>Bacillati</taxon>
        <taxon>Actinomycetota</taxon>
        <taxon>Actinomycetes</taxon>
        <taxon>Pseudonocardiales</taxon>
        <taxon>Pseudonocardiaceae</taxon>
    </lineage>
</organism>
<dbReference type="AlphaFoldDB" id="A0A4V3FT30"/>
<reference evidence="2 3" key="1">
    <citation type="submission" date="2019-03" db="EMBL/GenBank/DDBJ databases">
        <title>Genomic Encyclopedia of Archaeal and Bacterial Type Strains, Phase II (KMG-II): from individual species to whole genera.</title>
        <authorList>
            <person name="Goeker M."/>
        </authorList>
    </citation>
    <scope>NUCLEOTIDE SEQUENCE [LARGE SCALE GENOMIC DNA]</scope>
    <source>
        <strain evidence="2 3">DSM 45499</strain>
    </source>
</reference>
<gene>
    <name evidence="2" type="ORF">CLV71_10770</name>
</gene>
<dbReference type="GO" id="GO:0008194">
    <property type="term" value="F:UDP-glycosyltransferase activity"/>
    <property type="evidence" value="ECO:0007669"/>
    <property type="project" value="InterPro"/>
</dbReference>
<dbReference type="CDD" id="cd03784">
    <property type="entry name" value="GT1_Gtf-like"/>
    <property type="match status" value="1"/>
</dbReference>
<dbReference type="GO" id="GO:0016758">
    <property type="term" value="F:hexosyltransferase activity"/>
    <property type="evidence" value="ECO:0007669"/>
    <property type="project" value="UniProtKB-ARBA"/>
</dbReference>
<dbReference type="OrthoDB" id="764352at2"/>
<dbReference type="RefSeq" id="WP_133904437.1">
    <property type="nucleotide sequence ID" value="NZ_SOCP01000007.1"/>
</dbReference>
<dbReference type="PANTHER" id="PTHR21015:SF22">
    <property type="entry name" value="GLYCOSYLTRANSFERASE"/>
    <property type="match status" value="1"/>
</dbReference>
<protein>
    <submittedName>
        <fullName evidence="2">UDP:flavonoid glycosyltransferase YjiC (YdhE family)</fullName>
    </submittedName>
</protein>
<evidence type="ECO:0000313" key="3">
    <source>
        <dbReference type="Proteomes" id="UP000294927"/>
    </source>
</evidence>
<comment type="caution">
    <text evidence="2">The sequence shown here is derived from an EMBL/GenBank/DDBJ whole genome shotgun (WGS) entry which is preliminary data.</text>
</comment>
<dbReference type="SUPFAM" id="SSF53756">
    <property type="entry name" value="UDP-Glycosyltransferase/glycogen phosphorylase"/>
    <property type="match status" value="1"/>
</dbReference>
<evidence type="ECO:0000313" key="2">
    <source>
        <dbReference type="EMBL" id="TDV49731.1"/>
    </source>
</evidence>